<keyword evidence="4" id="KW-0233">DNA recombination</keyword>
<dbReference type="EMBL" id="LAZR01000143">
    <property type="protein sequence ID" value="KKN86934.1"/>
    <property type="molecule type" value="Genomic_DNA"/>
</dbReference>
<dbReference type="InterPro" id="IPR049428">
    <property type="entry name" value="RecA-like_N"/>
</dbReference>
<comment type="similarity">
    <text evidence="1">Belongs to the RecA family.</text>
</comment>
<accession>A0A0F9U5Q2</accession>
<dbReference type="GO" id="GO:0008094">
    <property type="term" value="F:ATP-dependent activity, acting on DNA"/>
    <property type="evidence" value="ECO:0007669"/>
    <property type="project" value="InterPro"/>
</dbReference>
<organism evidence="6">
    <name type="scientific">marine sediment metagenome</name>
    <dbReference type="NCBI Taxonomy" id="412755"/>
    <lineage>
        <taxon>unclassified sequences</taxon>
        <taxon>metagenomes</taxon>
        <taxon>ecological metagenomes</taxon>
    </lineage>
</organism>
<keyword evidence="2" id="KW-0547">Nucleotide-binding</keyword>
<evidence type="ECO:0000256" key="3">
    <source>
        <dbReference type="ARBA" id="ARBA00022840"/>
    </source>
</evidence>
<dbReference type="GO" id="GO:0005524">
    <property type="term" value="F:ATP binding"/>
    <property type="evidence" value="ECO:0007669"/>
    <property type="project" value="UniProtKB-KW"/>
</dbReference>
<dbReference type="Pfam" id="PF00154">
    <property type="entry name" value="RecA_N"/>
    <property type="match status" value="1"/>
</dbReference>
<proteinExistence type="inferred from homology"/>
<comment type="caution">
    <text evidence="6">The sequence shown here is derived from an EMBL/GenBank/DDBJ whole genome shotgun (WGS) entry which is preliminary data.</text>
</comment>
<name>A0A0F9U5Q2_9ZZZZ</name>
<sequence>MSRKKDESELLDTASERRAKLMDITKARVGAKRGLMGDDPKLHMETIETDIPGLDDILAGGWRRGRMGMVIGEASMGKTLIMQWTIRAFQQKGYVCGFIDPEKTFDAEWFEKTGVNTSELLVVRPTSTEQAFDLACDWAANGMDFIGIDSLAALVPVYRLEHDLEEKDVMGLHARKVGEGLAQLTNRNWDSFILCTNQLRSKLGIVYGSPDEIPGGRAQKFYASYILKVRRAGWVEDNGRKVGYNLNIRTIKNKLAPPEQECQFPFMFTGTIDTLVGLLELAKDLNIIPVGKGGYAHWKGKTIHGAAKLREHFEENPADVEELTMLVETNDSQIDETIFTEEPL</sequence>
<dbReference type="AlphaFoldDB" id="A0A0F9U5Q2"/>
<evidence type="ECO:0000256" key="2">
    <source>
        <dbReference type="ARBA" id="ARBA00022741"/>
    </source>
</evidence>
<dbReference type="PANTHER" id="PTHR45900:SF1">
    <property type="entry name" value="MITOCHONDRIAL DNA REPAIR PROTEIN RECA HOMOLOG-RELATED"/>
    <property type="match status" value="1"/>
</dbReference>
<dbReference type="GO" id="GO:0006310">
    <property type="term" value="P:DNA recombination"/>
    <property type="evidence" value="ECO:0007669"/>
    <property type="project" value="UniProtKB-KW"/>
</dbReference>
<dbReference type="InterPro" id="IPR020587">
    <property type="entry name" value="RecA_monomer-monomer_interface"/>
</dbReference>
<evidence type="ECO:0000313" key="6">
    <source>
        <dbReference type="EMBL" id="KKN86934.1"/>
    </source>
</evidence>
<dbReference type="GO" id="GO:0003697">
    <property type="term" value="F:single-stranded DNA binding"/>
    <property type="evidence" value="ECO:0007669"/>
    <property type="project" value="InterPro"/>
</dbReference>
<evidence type="ECO:0000256" key="4">
    <source>
        <dbReference type="ARBA" id="ARBA00023172"/>
    </source>
</evidence>
<protein>
    <recommendedName>
        <fullName evidence="5">RecA family profile 2 domain-containing protein</fullName>
    </recommendedName>
</protein>
<dbReference type="GO" id="GO:0006281">
    <property type="term" value="P:DNA repair"/>
    <property type="evidence" value="ECO:0007669"/>
    <property type="project" value="InterPro"/>
</dbReference>
<dbReference type="InterPro" id="IPR013765">
    <property type="entry name" value="DNA_recomb/repair_RecA"/>
</dbReference>
<dbReference type="PRINTS" id="PR00142">
    <property type="entry name" value="RECA"/>
</dbReference>
<dbReference type="GO" id="GO:0005829">
    <property type="term" value="C:cytosol"/>
    <property type="evidence" value="ECO:0007669"/>
    <property type="project" value="TreeGrafter"/>
</dbReference>
<dbReference type="Gene3D" id="3.40.50.300">
    <property type="entry name" value="P-loop containing nucleotide triphosphate hydrolases"/>
    <property type="match status" value="1"/>
</dbReference>
<dbReference type="SUPFAM" id="SSF52540">
    <property type="entry name" value="P-loop containing nucleoside triphosphate hydrolases"/>
    <property type="match status" value="1"/>
</dbReference>
<feature type="domain" description="RecA family profile 2" evidence="5">
    <location>
        <begin position="204"/>
        <end position="270"/>
    </location>
</feature>
<dbReference type="InterPro" id="IPR027417">
    <property type="entry name" value="P-loop_NTPase"/>
</dbReference>
<gene>
    <name evidence="6" type="ORF">LCGC14_0264970</name>
</gene>
<dbReference type="PANTHER" id="PTHR45900">
    <property type="entry name" value="RECA"/>
    <property type="match status" value="1"/>
</dbReference>
<keyword evidence="3" id="KW-0067">ATP-binding</keyword>
<evidence type="ECO:0000256" key="1">
    <source>
        <dbReference type="ARBA" id="ARBA00009391"/>
    </source>
</evidence>
<evidence type="ECO:0000259" key="5">
    <source>
        <dbReference type="PROSITE" id="PS50163"/>
    </source>
</evidence>
<reference evidence="6" key="1">
    <citation type="journal article" date="2015" name="Nature">
        <title>Complex archaea that bridge the gap between prokaryotes and eukaryotes.</title>
        <authorList>
            <person name="Spang A."/>
            <person name="Saw J.H."/>
            <person name="Jorgensen S.L."/>
            <person name="Zaremba-Niedzwiedzka K."/>
            <person name="Martijn J."/>
            <person name="Lind A.E."/>
            <person name="van Eijk R."/>
            <person name="Schleper C."/>
            <person name="Guy L."/>
            <person name="Ettema T.J."/>
        </authorList>
    </citation>
    <scope>NUCLEOTIDE SEQUENCE</scope>
</reference>
<dbReference type="PROSITE" id="PS50163">
    <property type="entry name" value="RECA_3"/>
    <property type="match status" value="1"/>
</dbReference>